<comment type="caution">
    <text evidence="2">The sequence shown here is derived from an EMBL/GenBank/DDBJ whole genome shotgun (WGS) entry which is preliminary data.</text>
</comment>
<dbReference type="RefSeq" id="WP_307281740.1">
    <property type="nucleotide sequence ID" value="NZ_JAUSVX010000016.1"/>
</dbReference>
<reference evidence="2 3" key="1">
    <citation type="submission" date="2023-07" db="EMBL/GenBank/DDBJ databases">
        <title>Genomic Encyclopedia of Type Strains, Phase IV (KMG-IV): sequencing the most valuable type-strain genomes for metagenomic binning, comparative biology and taxonomic classification.</title>
        <authorList>
            <person name="Goeker M."/>
        </authorList>
    </citation>
    <scope>NUCLEOTIDE SEQUENCE [LARGE SCALE GENOMIC DNA]</scope>
    <source>
        <strain evidence="2 3">DSM 19619</strain>
    </source>
</reference>
<keyword evidence="1" id="KW-0472">Membrane</keyword>
<name>A0ABU0JGN7_9HYPH</name>
<evidence type="ECO:0000313" key="3">
    <source>
        <dbReference type="Proteomes" id="UP001242480"/>
    </source>
</evidence>
<sequence length="85" mass="8154">MIVVGALALGVVCGWLARLVLRPASLPAAAFLGLAAAGCWLAVPGAWPAVLAGAVAGAAAHAAWRSHLAGRGVSADRAEGGSGDG</sequence>
<gene>
    <name evidence="2" type="ORF">QO011_006488</name>
</gene>
<keyword evidence="1" id="KW-1133">Transmembrane helix</keyword>
<dbReference type="Proteomes" id="UP001242480">
    <property type="component" value="Unassembled WGS sequence"/>
</dbReference>
<organism evidence="2 3">
    <name type="scientific">Labrys wisconsinensis</name>
    <dbReference type="NCBI Taxonomy" id="425677"/>
    <lineage>
        <taxon>Bacteria</taxon>
        <taxon>Pseudomonadati</taxon>
        <taxon>Pseudomonadota</taxon>
        <taxon>Alphaproteobacteria</taxon>
        <taxon>Hyphomicrobiales</taxon>
        <taxon>Xanthobacteraceae</taxon>
        <taxon>Labrys</taxon>
    </lineage>
</organism>
<evidence type="ECO:0000313" key="2">
    <source>
        <dbReference type="EMBL" id="MDQ0473452.1"/>
    </source>
</evidence>
<feature type="transmembrane region" description="Helical" evidence="1">
    <location>
        <begin position="45"/>
        <end position="64"/>
    </location>
</feature>
<keyword evidence="3" id="KW-1185">Reference proteome</keyword>
<proteinExistence type="predicted"/>
<keyword evidence="1" id="KW-0812">Transmembrane</keyword>
<accession>A0ABU0JGN7</accession>
<protein>
    <submittedName>
        <fullName evidence="2">Uncharacterized protein</fullName>
    </submittedName>
</protein>
<evidence type="ECO:0000256" key="1">
    <source>
        <dbReference type="SAM" id="Phobius"/>
    </source>
</evidence>
<dbReference type="EMBL" id="JAUSVX010000016">
    <property type="protein sequence ID" value="MDQ0473452.1"/>
    <property type="molecule type" value="Genomic_DNA"/>
</dbReference>